<feature type="region of interest" description="Disordered" evidence="3">
    <location>
        <begin position="103"/>
        <end position="122"/>
    </location>
</feature>
<evidence type="ECO:0000313" key="4">
    <source>
        <dbReference type="EMBL" id="GAA4891933.1"/>
    </source>
</evidence>
<dbReference type="Pfam" id="PF04219">
    <property type="entry name" value="DUF413"/>
    <property type="match status" value="1"/>
</dbReference>
<dbReference type="Proteomes" id="UP001499988">
    <property type="component" value="Unassembled WGS sequence"/>
</dbReference>
<comment type="caution">
    <text evidence="4">The sequence shown here is derived from an EMBL/GenBank/DDBJ whole genome shotgun (WGS) entry which is preliminary data.</text>
</comment>
<sequence length="122" mass="13668">MTNATATDSSPIQTQSFDCNRLFVDQRYPRGLARSGSFTISEAQRLEQHGVAYQALSSGDRIPANEEEARFVDVAHGEQIAQTPHEKVWMKYQASLKRRTYALTSNTPTDNTVESDDTLNND</sequence>
<dbReference type="RefSeq" id="WP_345335894.1">
    <property type="nucleotide sequence ID" value="NZ_BAABJZ010000087.1"/>
</dbReference>
<evidence type="ECO:0000256" key="3">
    <source>
        <dbReference type="SAM" id="MobiDB-lite"/>
    </source>
</evidence>
<name>A0ABP9F3P0_9GAMM</name>
<comment type="similarity">
    <text evidence="1">Belongs to the MaoP family.</text>
</comment>
<dbReference type="EMBL" id="BAABJZ010000087">
    <property type="protein sequence ID" value="GAA4891933.1"/>
    <property type="molecule type" value="Genomic_DNA"/>
</dbReference>
<protein>
    <recommendedName>
        <fullName evidence="2">Macrodomain Ori protein</fullName>
    </recommendedName>
</protein>
<dbReference type="InterPro" id="IPR007335">
    <property type="entry name" value="DUF413"/>
</dbReference>
<feature type="compositionally biased region" description="Acidic residues" evidence="3">
    <location>
        <begin position="113"/>
        <end position="122"/>
    </location>
</feature>
<reference evidence="5" key="1">
    <citation type="journal article" date="2019" name="Int. J. Syst. Evol. Microbiol.">
        <title>The Global Catalogue of Microorganisms (GCM) 10K type strain sequencing project: providing services to taxonomists for standard genome sequencing and annotation.</title>
        <authorList>
            <consortium name="The Broad Institute Genomics Platform"/>
            <consortium name="The Broad Institute Genome Sequencing Center for Infectious Disease"/>
            <person name="Wu L."/>
            <person name="Ma J."/>
        </authorList>
    </citation>
    <scope>NUCLEOTIDE SEQUENCE [LARGE SCALE GENOMIC DNA]</scope>
    <source>
        <strain evidence="5">JCM 18401</strain>
    </source>
</reference>
<evidence type="ECO:0000313" key="5">
    <source>
        <dbReference type="Proteomes" id="UP001499988"/>
    </source>
</evidence>
<proteinExistence type="inferred from homology"/>
<accession>A0ABP9F3P0</accession>
<organism evidence="4 5">
    <name type="scientific">Ferrimonas pelagia</name>
    <dbReference type="NCBI Taxonomy" id="1177826"/>
    <lineage>
        <taxon>Bacteria</taxon>
        <taxon>Pseudomonadati</taxon>
        <taxon>Pseudomonadota</taxon>
        <taxon>Gammaproteobacteria</taxon>
        <taxon>Alteromonadales</taxon>
        <taxon>Ferrimonadaceae</taxon>
        <taxon>Ferrimonas</taxon>
    </lineage>
</organism>
<feature type="compositionally biased region" description="Polar residues" evidence="3">
    <location>
        <begin position="103"/>
        <end position="112"/>
    </location>
</feature>
<keyword evidence="5" id="KW-1185">Reference proteome</keyword>
<evidence type="ECO:0000256" key="2">
    <source>
        <dbReference type="ARBA" id="ARBA00093628"/>
    </source>
</evidence>
<evidence type="ECO:0000256" key="1">
    <source>
        <dbReference type="ARBA" id="ARBA00093464"/>
    </source>
</evidence>
<gene>
    <name evidence="4" type="ORF">GCM10023333_26550</name>
</gene>